<dbReference type="Gene3D" id="3.90.550.10">
    <property type="entry name" value="Spore Coat Polysaccharide Biosynthesis Protein SpsA, Chain A"/>
    <property type="match status" value="1"/>
</dbReference>
<dbReference type="InterPro" id="IPR003329">
    <property type="entry name" value="Cytidylyl_trans"/>
</dbReference>
<accession>A0AAU9Q8U3</accession>
<proteinExistence type="predicted"/>
<organism evidence="1 2">
    <name type="scientific">Vibrio owensii</name>
    <dbReference type="NCBI Taxonomy" id="696485"/>
    <lineage>
        <taxon>Bacteria</taxon>
        <taxon>Pseudomonadati</taxon>
        <taxon>Pseudomonadota</taxon>
        <taxon>Gammaproteobacteria</taxon>
        <taxon>Vibrionales</taxon>
        <taxon>Vibrionaceae</taxon>
        <taxon>Vibrio</taxon>
    </lineage>
</organism>
<dbReference type="PANTHER" id="PTHR21485:SF6">
    <property type="entry name" value="N-ACYLNEURAMINATE CYTIDYLYLTRANSFERASE-RELATED"/>
    <property type="match status" value="1"/>
</dbReference>
<dbReference type="Proteomes" id="UP001295420">
    <property type="component" value="Unassembled WGS sequence"/>
</dbReference>
<dbReference type="AlphaFoldDB" id="A0AAU9Q8U3"/>
<dbReference type="EMBL" id="CAKMTQ010000034">
    <property type="protein sequence ID" value="CAH1535219.1"/>
    <property type="molecule type" value="Genomic_DNA"/>
</dbReference>
<reference evidence="1" key="1">
    <citation type="submission" date="2022-01" db="EMBL/GenBank/DDBJ databases">
        <authorList>
            <person name="Lagorce A."/>
        </authorList>
    </citation>
    <scope>NUCLEOTIDE SEQUENCE</scope>
    <source>
        <strain evidence="1">Th15_F1_D04</strain>
    </source>
</reference>
<evidence type="ECO:0000313" key="1">
    <source>
        <dbReference type="EMBL" id="CAH1535219.1"/>
    </source>
</evidence>
<dbReference type="NCBIfam" id="TIGR03584">
    <property type="entry name" value="PseF"/>
    <property type="match status" value="1"/>
</dbReference>
<dbReference type="Pfam" id="PF02348">
    <property type="entry name" value="CTP_transf_3"/>
    <property type="match status" value="1"/>
</dbReference>
<gene>
    <name evidence="1" type="primary">pseF</name>
    <name evidence="1" type="ORF">THF1D04_40133</name>
</gene>
<dbReference type="EC" id="2.7.7.81" evidence="1"/>
<protein>
    <submittedName>
        <fullName evidence="1">Pseudaminic acid cytidylyltransferase</fullName>
        <ecNumber evidence="1">2.7.7.81</ecNumber>
    </submittedName>
</protein>
<dbReference type="InterPro" id="IPR050793">
    <property type="entry name" value="CMP-NeuNAc_synthase"/>
</dbReference>
<keyword evidence="1" id="KW-0548">Nucleotidyltransferase</keyword>
<dbReference type="InterPro" id="IPR020039">
    <property type="entry name" value="PseF"/>
</dbReference>
<dbReference type="InterPro" id="IPR029044">
    <property type="entry name" value="Nucleotide-diphossugar_trans"/>
</dbReference>
<dbReference type="RefSeq" id="WP_408676970.1">
    <property type="nucleotide sequence ID" value="NZ_CAKMTP010000009.1"/>
</dbReference>
<comment type="caution">
    <text evidence="1">The sequence shown here is derived from an EMBL/GenBank/DDBJ whole genome shotgun (WGS) entry which is preliminary data.</text>
</comment>
<dbReference type="CDD" id="cd02513">
    <property type="entry name" value="CMP-NeuAc_Synthase"/>
    <property type="match status" value="1"/>
</dbReference>
<dbReference type="SUPFAM" id="SSF53448">
    <property type="entry name" value="Nucleotide-diphospho-sugar transferases"/>
    <property type="match status" value="1"/>
</dbReference>
<evidence type="ECO:0000313" key="2">
    <source>
        <dbReference type="Proteomes" id="UP001295420"/>
    </source>
</evidence>
<keyword evidence="1" id="KW-0808">Transferase</keyword>
<dbReference type="PANTHER" id="PTHR21485">
    <property type="entry name" value="HAD SUPERFAMILY MEMBERS CMAS AND KDSC"/>
    <property type="match status" value="1"/>
</dbReference>
<dbReference type="GO" id="GO:0008781">
    <property type="term" value="F:N-acylneuraminate cytidylyltransferase activity"/>
    <property type="evidence" value="ECO:0007669"/>
    <property type="project" value="TreeGrafter"/>
</dbReference>
<name>A0AAU9Q8U3_9VIBR</name>
<sequence>MKVAIIPARGGSKRIPRKNIKAFHGKPMIAYSIEAAIASGCFDKVIVSTDDAEIAAVAEAHGAHVPFLRPADISDDYATTMDVMAHAIHWCQDEGWDIDAVCCLYATAPFVLPKDLQQGYALLQGEGVQFAFSATSFPFPIQRAIKLDSDGSVSMFSPENEQVRSQDLEEAYHDAGQFYWGKTRAFLEKYSIFSPHSKAVLLPRNRVQDIDTPEDWELAESLFSVLKLTN</sequence>